<name>A0ABS5NLG0_9BACI</name>
<dbReference type="InterPro" id="IPR057006">
    <property type="entry name" value="Phage_TAC_19"/>
</dbReference>
<evidence type="ECO:0000313" key="2">
    <source>
        <dbReference type="Proteomes" id="UP000681027"/>
    </source>
</evidence>
<dbReference type="RefSeq" id="WP_213100179.1">
    <property type="nucleotide sequence ID" value="NZ_JAGYPM010000001.1"/>
</dbReference>
<sequence>MRITLLMGEEEKTFSVPRVKGRILRTAVALNKKLSKKDTLDEETVDDLVQFVCEVFNNQFSIDDVLDGLPLEGFTFRLQEILIEVISKATSGIKIDENGAPYPKN</sequence>
<accession>A0ABS5NLG0</accession>
<organism evidence="1 2">
    <name type="scientific">Cytobacillus citreus</name>
    <dbReference type="NCBI Taxonomy" id="2833586"/>
    <lineage>
        <taxon>Bacteria</taxon>
        <taxon>Bacillati</taxon>
        <taxon>Bacillota</taxon>
        <taxon>Bacilli</taxon>
        <taxon>Bacillales</taxon>
        <taxon>Bacillaceae</taxon>
        <taxon>Cytobacillus</taxon>
    </lineage>
</organism>
<dbReference type="EMBL" id="JAGYPM010000001">
    <property type="protein sequence ID" value="MBS4188653.1"/>
    <property type="molecule type" value="Genomic_DNA"/>
</dbReference>
<protein>
    <submittedName>
        <fullName evidence="1">Uncharacterized protein</fullName>
    </submittedName>
</protein>
<proteinExistence type="predicted"/>
<dbReference type="Proteomes" id="UP000681027">
    <property type="component" value="Unassembled WGS sequence"/>
</dbReference>
<gene>
    <name evidence="1" type="ORF">KHA94_00265</name>
</gene>
<reference evidence="1 2" key="1">
    <citation type="submission" date="2021-05" db="EMBL/GenBank/DDBJ databases">
        <title>Novel Bacillus species.</title>
        <authorList>
            <person name="Liu G."/>
        </authorList>
    </citation>
    <scope>NUCLEOTIDE SEQUENCE [LARGE SCALE GENOMIC DNA]</scope>
    <source>
        <strain evidence="1 2">FJAT-49705</strain>
    </source>
</reference>
<dbReference type="Pfam" id="PF23857">
    <property type="entry name" value="Phage_TAC_19"/>
    <property type="match status" value="1"/>
</dbReference>
<comment type="caution">
    <text evidence="1">The sequence shown here is derived from an EMBL/GenBank/DDBJ whole genome shotgun (WGS) entry which is preliminary data.</text>
</comment>
<keyword evidence="2" id="KW-1185">Reference proteome</keyword>
<dbReference type="NCBIfam" id="NF047360">
    <property type="entry name" value="tail_chap_PVL"/>
    <property type="match status" value="1"/>
</dbReference>
<evidence type="ECO:0000313" key="1">
    <source>
        <dbReference type="EMBL" id="MBS4188653.1"/>
    </source>
</evidence>